<keyword evidence="2 8" id="KW-0547">Nucleotide-binding</keyword>
<dbReference type="RefSeq" id="WP_197115667.1">
    <property type="nucleotide sequence ID" value="NZ_JACBXQ010000004.1"/>
</dbReference>
<feature type="region of interest" description="Disordered" evidence="9">
    <location>
        <begin position="1"/>
        <end position="21"/>
    </location>
</feature>
<evidence type="ECO:0000256" key="8">
    <source>
        <dbReference type="HAMAP-Rule" id="MF_00440"/>
    </source>
</evidence>
<keyword evidence="12" id="KW-1185">Reference proteome</keyword>
<dbReference type="HAMAP" id="MF_00440">
    <property type="entry name" value="NrdR"/>
    <property type="match status" value="1"/>
</dbReference>
<feature type="zinc finger region" evidence="8">
    <location>
        <begin position="3"/>
        <end position="34"/>
    </location>
</feature>
<evidence type="ECO:0000256" key="3">
    <source>
        <dbReference type="ARBA" id="ARBA00022833"/>
    </source>
</evidence>
<dbReference type="EMBL" id="JACBXQ010000004">
    <property type="protein sequence ID" value="MBG9986752.1"/>
    <property type="molecule type" value="Genomic_DNA"/>
</dbReference>
<organism evidence="11 12">
    <name type="scientific">Facklamia lactis</name>
    <dbReference type="NCBI Taxonomy" id="2749967"/>
    <lineage>
        <taxon>Bacteria</taxon>
        <taxon>Bacillati</taxon>
        <taxon>Bacillota</taxon>
        <taxon>Bacilli</taxon>
        <taxon>Lactobacillales</taxon>
        <taxon>Aerococcaceae</taxon>
        <taxon>Facklamia</taxon>
    </lineage>
</organism>
<keyword evidence="3 8" id="KW-0862">Zinc</keyword>
<keyword evidence="6 8" id="KW-0238">DNA-binding</keyword>
<gene>
    <name evidence="8 11" type="primary">nrdR</name>
    <name evidence="11" type="ORF">HZY91_07560</name>
</gene>
<dbReference type="PROSITE" id="PS51161">
    <property type="entry name" value="ATP_CONE"/>
    <property type="match status" value="1"/>
</dbReference>
<keyword evidence="8" id="KW-0863">Zinc-finger</keyword>
<dbReference type="NCBIfam" id="TIGR00244">
    <property type="entry name" value="transcriptional regulator NrdR"/>
    <property type="match status" value="1"/>
</dbReference>
<dbReference type="InterPro" id="IPR055173">
    <property type="entry name" value="NrdR-like_N"/>
</dbReference>
<accession>A0ABS0LRF6</accession>
<proteinExistence type="inferred from homology"/>
<reference evidence="11 12" key="1">
    <citation type="submission" date="2020-07" db="EMBL/GenBank/DDBJ databases">
        <title>Facklamia lactis sp. nov., isolated from raw milk.</title>
        <authorList>
            <person name="Doll E.V."/>
            <person name="Huptas C."/>
            <person name="Staib L."/>
            <person name="Wenning M."/>
            <person name="Scherer S."/>
        </authorList>
    </citation>
    <scope>NUCLEOTIDE SEQUENCE [LARGE SCALE GENOMIC DNA]</scope>
    <source>
        <strain evidence="11 12">DSM 111018</strain>
    </source>
</reference>
<dbReference type="InterPro" id="IPR003796">
    <property type="entry name" value="RNR_NrdR-like"/>
</dbReference>
<dbReference type="Proteomes" id="UP000721415">
    <property type="component" value="Unassembled WGS sequence"/>
</dbReference>
<keyword evidence="1 8" id="KW-0678">Repressor</keyword>
<dbReference type="InterPro" id="IPR005144">
    <property type="entry name" value="ATP-cone_dom"/>
</dbReference>
<keyword evidence="8" id="KW-0479">Metal-binding</keyword>
<comment type="function">
    <text evidence="8">Negatively regulates transcription of bacterial ribonucleotide reductase nrd genes and operons by binding to NrdR-boxes.</text>
</comment>
<keyword evidence="7 8" id="KW-0804">Transcription</keyword>
<evidence type="ECO:0000313" key="11">
    <source>
        <dbReference type="EMBL" id="MBG9986752.1"/>
    </source>
</evidence>
<dbReference type="Pfam" id="PF22811">
    <property type="entry name" value="Zn_ribbon_NrdR"/>
    <property type="match status" value="1"/>
</dbReference>
<evidence type="ECO:0000313" key="12">
    <source>
        <dbReference type="Proteomes" id="UP000721415"/>
    </source>
</evidence>
<comment type="caution">
    <text evidence="11">The sequence shown here is derived from an EMBL/GenBank/DDBJ whole genome shotgun (WGS) entry which is preliminary data.</text>
</comment>
<dbReference type="PANTHER" id="PTHR30455:SF2">
    <property type="entry name" value="TRANSCRIPTIONAL REPRESSOR NRDR"/>
    <property type="match status" value="1"/>
</dbReference>
<evidence type="ECO:0000256" key="6">
    <source>
        <dbReference type="ARBA" id="ARBA00023125"/>
    </source>
</evidence>
<comment type="similarity">
    <text evidence="8">Belongs to the NrdR family.</text>
</comment>
<evidence type="ECO:0000256" key="7">
    <source>
        <dbReference type="ARBA" id="ARBA00023163"/>
    </source>
</evidence>
<sequence>MECPKCHRQQSKVVDSRPAEDGTSIRRRRECIACGFRFNTYERIERTPLLVVKRDGTREEFNRDKLLRGIVRAAEKRPISREQMEELVSKVESQMRETCDQEIPSKQIGEFVMPLLMELDEVAYIRFASVYREFQSREMFIKELEALDQKNPTSYITKSKSDKDDSTD</sequence>
<evidence type="ECO:0000256" key="1">
    <source>
        <dbReference type="ARBA" id="ARBA00022491"/>
    </source>
</evidence>
<dbReference type="PANTHER" id="PTHR30455">
    <property type="entry name" value="TRANSCRIPTIONAL REPRESSOR NRDR"/>
    <property type="match status" value="1"/>
</dbReference>
<evidence type="ECO:0000256" key="4">
    <source>
        <dbReference type="ARBA" id="ARBA00022840"/>
    </source>
</evidence>
<keyword evidence="5 8" id="KW-0805">Transcription regulation</keyword>
<protein>
    <recommendedName>
        <fullName evidence="8">Transcriptional repressor NrdR</fullName>
    </recommendedName>
</protein>
<evidence type="ECO:0000256" key="2">
    <source>
        <dbReference type="ARBA" id="ARBA00022741"/>
    </source>
</evidence>
<dbReference type="Pfam" id="PF03477">
    <property type="entry name" value="ATP-cone"/>
    <property type="match status" value="1"/>
</dbReference>
<evidence type="ECO:0000256" key="9">
    <source>
        <dbReference type="SAM" id="MobiDB-lite"/>
    </source>
</evidence>
<keyword evidence="4 8" id="KW-0067">ATP-binding</keyword>
<feature type="compositionally biased region" description="Basic residues" evidence="9">
    <location>
        <begin position="1"/>
        <end position="10"/>
    </location>
</feature>
<evidence type="ECO:0000259" key="10">
    <source>
        <dbReference type="PROSITE" id="PS51161"/>
    </source>
</evidence>
<name>A0ABS0LRF6_9LACT</name>
<evidence type="ECO:0000256" key="5">
    <source>
        <dbReference type="ARBA" id="ARBA00023015"/>
    </source>
</evidence>
<comment type="cofactor">
    <cofactor evidence="8">
        <name>Zn(2+)</name>
        <dbReference type="ChEBI" id="CHEBI:29105"/>
    </cofactor>
    <text evidence="8">Binds 1 zinc ion.</text>
</comment>
<feature type="domain" description="ATP-cone" evidence="10">
    <location>
        <begin position="49"/>
        <end position="139"/>
    </location>
</feature>